<dbReference type="EMBL" id="BK067783">
    <property type="protein sequence ID" value="DBA51716.1"/>
    <property type="molecule type" value="Genomic_DNA"/>
</dbReference>
<organism evidence="2">
    <name type="scientific">Nitrosopumilaceae spindle-shaped virus</name>
    <dbReference type="NCBI Taxonomy" id="3065433"/>
    <lineage>
        <taxon>Viruses</taxon>
    </lineage>
</organism>
<protein>
    <submittedName>
        <fullName evidence="2">ORF17</fullName>
    </submittedName>
    <submittedName>
        <fullName evidence="3">ORF44</fullName>
    </submittedName>
</protein>
<evidence type="ECO:0000313" key="2">
    <source>
        <dbReference type="EMBL" id="DBA51716.1"/>
    </source>
</evidence>
<reference evidence="2" key="1">
    <citation type="journal article" date="2024" name="Environ. Microbiol. Rep.">
        <title>Hiding in plain sight: The discovery of complete genomes of 11 hypothetical spindle-shaped viruses that putatively infect mesophilic ammonia-oxidizing archaea.</title>
        <authorList>
            <person name="Ni Y."/>
            <person name="Xu T."/>
            <person name="Yan S."/>
            <person name="Chen L."/>
            <person name="Wang Y."/>
        </authorList>
    </citation>
    <scope>NUCLEOTIDE SEQUENCE</scope>
    <source>
        <strain evidence="3">NTT1</strain>
        <strain evidence="2">NTT2</strain>
    </source>
</reference>
<dbReference type="EMBL" id="BK067791">
    <property type="protein sequence ID" value="DBA52185.1"/>
    <property type="molecule type" value="Genomic_DNA"/>
</dbReference>
<accession>A0AAT9J752</accession>
<proteinExistence type="predicted"/>
<evidence type="ECO:0000256" key="1">
    <source>
        <dbReference type="SAM" id="MobiDB-lite"/>
    </source>
</evidence>
<name>A0AAT9J752_9VIRU</name>
<evidence type="ECO:0000313" key="3">
    <source>
        <dbReference type="EMBL" id="DBA52185.1"/>
    </source>
</evidence>
<sequence length="74" mass="8500">MTTSPSKRNQKVVEPINLTDEDRKKEPPLVAELMDISDKLIEKKLCGFSITLRNGWRISFKNNRFAKQIGVPMP</sequence>
<reference evidence="2" key="2">
    <citation type="submission" date="2024-03" db="EMBL/GenBank/DDBJ databases">
        <authorList>
            <person name="Ni Y."/>
            <person name="Xu T."/>
            <person name="Yan S."/>
            <person name="Chen L."/>
            <person name="Wang Y."/>
        </authorList>
    </citation>
    <scope>NUCLEOTIDE SEQUENCE</scope>
    <source>
        <strain evidence="3">NTT1</strain>
        <strain evidence="2">NTT2</strain>
    </source>
</reference>
<feature type="region of interest" description="Disordered" evidence="1">
    <location>
        <begin position="1"/>
        <end position="24"/>
    </location>
</feature>